<comment type="caution">
    <text evidence="1">The sequence shown here is derived from an EMBL/GenBank/DDBJ whole genome shotgun (WGS) entry which is preliminary data.</text>
</comment>
<reference evidence="1" key="1">
    <citation type="submission" date="2020-11" db="EMBL/GenBank/DDBJ databases">
        <authorList>
            <person name="Whitehead M."/>
        </authorList>
    </citation>
    <scope>NUCLEOTIDE SEQUENCE</scope>
    <source>
        <strain evidence="1">EGII</strain>
    </source>
</reference>
<name>A0A811U426_CERCA</name>
<protein>
    <submittedName>
        <fullName evidence="1">(Mediterranean fruit fly) hypothetical protein</fullName>
    </submittedName>
</protein>
<proteinExistence type="predicted"/>
<dbReference type="AlphaFoldDB" id="A0A811U426"/>
<dbReference type="EMBL" id="CAJHJT010000001">
    <property type="protein sequence ID" value="CAD6993441.1"/>
    <property type="molecule type" value="Genomic_DNA"/>
</dbReference>
<gene>
    <name evidence="1" type="ORF">CCAP1982_LOCUS2254</name>
</gene>
<keyword evidence="2" id="KW-1185">Reference proteome</keyword>
<evidence type="ECO:0000313" key="2">
    <source>
        <dbReference type="Proteomes" id="UP000606786"/>
    </source>
</evidence>
<organism evidence="1 2">
    <name type="scientific">Ceratitis capitata</name>
    <name type="common">Mediterranean fruit fly</name>
    <name type="synonym">Tephritis capitata</name>
    <dbReference type="NCBI Taxonomy" id="7213"/>
    <lineage>
        <taxon>Eukaryota</taxon>
        <taxon>Metazoa</taxon>
        <taxon>Ecdysozoa</taxon>
        <taxon>Arthropoda</taxon>
        <taxon>Hexapoda</taxon>
        <taxon>Insecta</taxon>
        <taxon>Pterygota</taxon>
        <taxon>Neoptera</taxon>
        <taxon>Endopterygota</taxon>
        <taxon>Diptera</taxon>
        <taxon>Brachycera</taxon>
        <taxon>Muscomorpha</taxon>
        <taxon>Tephritoidea</taxon>
        <taxon>Tephritidae</taxon>
        <taxon>Ceratitis</taxon>
        <taxon>Ceratitis</taxon>
    </lineage>
</organism>
<accession>A0A811U426</accession>
<dbReference type="Proteomes" id="UP000606786">
    <property type="component" value="Unassembled WGS sequence"/>
</dbReference>
<evidence type="ECO:0000313" key="1">
    <source>
        <dbReference type="EMBL" id="CAD6993441.1"/>
    </source>
</evidence>
<sequence length="82" mass="9870">MPNVVEQQSQQQQQQQALSEKRIFADSSIIDFPQQQQAWHEYQCELQLEQQQQQHLSQVPPPSAFCKHWLQQQQLQMQHEEE</sequence>